<keyword evidence="10" id="KW-1185">Reference proteome</keyword>
<keyword evidence="3" id="KW-0378">Hydrolase</keyword>
<evidence type="ECO:0000259" key="7">
    <source>
        <dbReference type="Pfam" id="PF17389"/>
    </source>
</evidence>
<feature type="domain" description="Alpha-L-rhamnosidase six-hairpin glycosidase" evidence="7">
    <location>
        <begin position="469"/>
        <end position="839"/>
    </location>
</feature>
<reference evidence="9 10" key="1">
    <citation type="submission" date="2019-07" db="EMBL/GenBank/DDBJ databases">
        <title>Whole genome shotgun sequence of Cyclobacterium qasimii NBRC 106168.</title>
        <authorList>
            <person name="Hosoyama A."/>
            <person name="Uohara A."/>
            <person name="Ohji S."/>
            <person name="Ichikawa N."/>
        </authorList>
    </citation>
    <scope>NUCLEOTIDE SEQUENCE [LARGE SCALE GENOMIC DNA]</scope>
    <source>
        <strain evidence="9 10">NBRC 106168</strain>
    </source>
</reference>
<dbReference type="InterPro" id="IPR013737">
    <property type="entry name" value="Bac_rhamnosid_N"/>
</dbReference>
<dbReference type="InterPro" id="IPR013783">
    <property type="entry name" value="Ig-like_fold"/>
</dbReference>
<dbReference type="PIRSF" id="PIRSF010631">
    <property type="entry name" value="A-rhamnsds"/>
    <property type="match status" value="1"/>
</dbReference>
<evidence type="ECO:0000256" key="4">
    <source>
        <dbReference type="SAM" id="SignalP"/>
    </source>
</evidence>
<dbReference type="PANTHER" id="PTHR33307">
    <property type="entry name" value="ALPHA-RHAMNOSIDASE (EUROFUNG)"/>
    <property type="match status" value="1"/>
</dbReference>
<dbReference type="InterPro" id="IPR008928">
    <property type="entry name" value="6-hairpin_glycosidase_sf"/>
</dbReference>
<dbReference type="SUPFAM" id="SSF48208">
    <property type="entry name" value="Six-hairpin glycosidases"/>
    <property type="match status" value="1"/>
</dbReference>
<dbReference type="Gene3D" id="1.50.10.10">
    <property type="match status" value="1"/>
</dbReference>
<feature type="chain" id="PRO_5021999387" description="alpha-L-rhamnosidase" evidence="4">
    <location>
        <begin position="21"/>
        <end position="952"/>
    </location>
</feature>
<dbReference type="Gene3D" id="2.60.420.10">
    <property type="entry name" value="Maltose phosphorylase, domain 3"/>
    <property type="match status" value="1"/>
</dbReference>
<dbReference type="Proteomes" id="UP000321301">
    <property type="component" value="Unassembled WGS sequence"/>
</dbReference>
<dbReference type="Pfam" id="PF08531">
    <property type="entry name" value="Bac_rhamnosid_N"/>
    <property type="match status" value="1"/>
</dbReference>
<name>A0A512C9P4_9BACT</name>
<dbReference type="Pfam" id="PF05592">
    <property type="entry name" value="Bac_rhamnosid"/>
    <property type="match status" value="1"/>
</dbReference>
<keyword evidence="4" id="KW-0732">Signal</keyword>
<dbReference type="InterPro" id="IPR016007">
    <property type="entry name" value="Alpha_rhamnosid"/>
</dbReference>
<feature type="domain" description="Alpha-L-rhamnosidase concanavalin-like" evidence="5">
    <location>
        <begin position="364"/>
        <end position="463"/>
    </location>
</feature>
<dbReference type="RefSeq" id="WP_146947435.1">
    <property type="nucleotide sequence ID" value="NZ_BJYV01000004.1"/>
</dbReference>
<evidence type="ECO:0000313" key="10">
    <source>
        <dbReference type="Proteomes" id="UP000321301"/>
    </source>
</evidence>
<dbReference type="Gene3D" id="2.60.40.10">
    <property type="entry name" value="Immunoglobulins"/>
    <property type="match status" value="1"/>
</dbReference>
<feature type="domain" description="Bacterial alpha-L-rhamnosidase N-terminal" evidence="6">
    <location>
        <begin position="179"/>
        <end position="354"/>
    </location>
</feature>
<feature type="signal peptide" evidence="4">
    <location>
        <begin position="1"/>
        <end position="20"/>
    </location>
</feature>
<evidence type="ECO:0000256" key="1">
    <source>
        <dbReference type="ARBA" id="ARBA00001445"/>
    </source>
</evidence>
<evidence type="ECO:0000259" key="8">
    <source>
        <dbReference type="Pfam" id="PF17390"/>
    </source>
</evidence>
<dbReference type="InterPro" id="IPR008902">
    <property type="entry name" value="Rhamnosid_concanavalin"/>
</dbReference>
<organism evidence="9 10">
    <name type="scientific">Cyclobacterium qasimii</name>
    <dbReference type="NCBI Taxonomy" id="1350429"/>
    <lineage>
        <taxon>Bacteria</taxon>
        <taxon>Pseudomonadati</taxon>
        <taxon>Bacteroidota</taxon>
        <taxon>Cytophagia</taxon>
        <taxon>Cytophagales</taxon>
        <taxon>Cyclobacteriaceae</taxon>
        <taxon>Cyclobacterium</taxon>
    </lineage>
</organism>
<dbReference type="Pfam" id="PF17389">
    <property type="entry name" value="Bac_rhamnosid6H"/>
    <property type="match status" value="1"/>
</dbReference>
<evidence type="ECO:0000259" key="6">
    <source>
        <dbReference type="Pfam" id="PF08531"/>
    </source>
</evidence>
<dbReference type="Gene3D" id="2.60.120.260">
    <property type="entry name" value="Galactose-binding domain-like"/>
    <property type="match status" value="2"/>
</dbReference>
<comment type="caution">
    <text evidence="9">The sequence shown here is derived from an EMBL/GenBank/DDBJ whole genome shotgun (WGS) entry which is preliminary data.</text>
</comment>
<gene>
    <name evidence="9" type="ORF">CQA01_14570</name>
</gene>
<dbReference type="InterPro" id="IPR035398">
    <property type="entry name" value="Bac_rhamnosid_C"/>
</dbReference>
<proteinExistence type="predicted"/>
<evidence type="ECO:0000259" key="5">
    <source>
        <dbReference type="Pfam" id="PF05592"/>
    </source>
</evidence>
<protein>
    <recommendedName>
        <fullName evidence="2">alpha-L-rhamnosidase</fullName>
        <ecNumber evidence="2">3.2.1.40</ecNumber>
    </recommendedName>
</protein>
<dbReference type="AlphaFoldDB" id="A0A512C9P4"/>
<dbReference type="GO" id="GO:0030596">
    <property type="term" value="F:alpha-L-rhamnosidase activity"/>
    <property type="evidence" value="ECO:0007669"/>
    <property type="project" value="UniProtKB-EC"/>
</dbReference>
<sequence length="952" mass="107401">MKISTFLVLFSLMLSSKAMAISDLTPEYLRCEYLENPFIDEREPRLSWILASEERDQHQTAYRILVASKMELLEPGKADLWDSNKISGDQTTQVIYKGKALTSRQKCYWKVQSWDKKDQPGEWSEASTWEMGLLMSSDWKSKWIGKDFSSNTLPIPYKNKELLLPPSPILRNKINLTNKVSKARLYITSLGLYEYLINGKKVGQDFLAPGWTDYNKRVYYNVYDVTDRLDQGEHVLQAILSPGWYSGYIGYALLIGNPIVRAFYGDTPALRAQLEVTYSNGETATFSSNEEWKATSGGLVESDILHGETFDARKVPEDWSKTNFNDNNWDNAEIINAGKRNLELYPAQPVQVTEVIKPIEIHERENGKFIFNMGQNFAGLVKLKVKGKAGDKVVLRFGEMLHPDGRLMDENLRMARATDTYILKGDPNGEEWTPSFTYHGFQYVEVTGFPGKPTKENITGLVLGSNTPRVGHFETDHPMVNQLYKNIVWTQRANFVDIPTDCPQRDERMGWTGDAQTYAGTAAINMDVSAFFTKWIQDLNDAQWDYGAYPDYAPAPGVRSSDTYAPGWMEAGVINPYEQFRAYGDTRIIKKGWENMERFMAFHDKKSKGAFFYPEGSFADLSPKGGYGDWLSIGKKTPPDMLATMYYGYVAQLMSEMATAIGKSERAIHYQNLSKKIKSAFADHYMDKATGRLTTNASAYGDGKGYVDGQMGFSGNTQTAYANAIALDFLNEEQKKIAGEHLAELILENDGKLATGFLGAKQLLPALSATGHSDLAYQLLLNEEYPSWGFEIKNGATTIWERWDSYVKDDPEKMASLNNGMNSFSHYAFGSVFEWMFHNMAGIRSDEAGYKTFIIAPEIPKKAINYVAASHESIHGKITSSWKKENGKLIMDVSIPVNTQATIFIPAKNELDVTLDNKRLDQHKDIQLGHFYNGKQTVKLGSGTYHFVSSID</sequence>
<dbReference type="GO" id="GO:0005975">
    <property type="term" value="P:carbohydrate metabolic process"/>
    <property type="evidence" value="ECO:0007669"/>
    <property type="project" value="InterPro"/>
</dbReference>
<accession>A0A512C9P4</accession>
<evidence type="ECO:0000313" key="9">
    <source>
        <dbReference type="EMBL" id="GEO20923.1"/>
    </source>
</evidence>
<comment type="catalytic activity">
    <reaction evidence="1">
        <text>Hydrolysis of terminal non-reducing alpha-L-rhamnose residues in alpha-L-rhamnosides.</text>
        <dbReference type="EC" id="3.2.1.40"/>
    </reaction>
</comment>
<dbReference type="InterPro" id="IPR035396">
    <property type="entry name" value="Bac_rhamnosid6H"/>
</dbReference>
<dbReference type="EC" id="3.2.1.40" evidence="2"/>
<evidence type="ECO:0000256" key="3">
    <source>
        <dbReference type="ARBA" id="ARBA00022801"/>
    </source>
</evidence>
<feature type="domain" description="Alpha-L-rhamnosidase C-terminal" evidence="8">
    <location>
        <begin position="842"/>
        <end position="914"/>
    </location>
</feature>
<dbReference type="Pfam" id="PF25788">
    <property type="entry name" value="Ig_Rha78A_N"/>
    <property type="match status" value="1"/>
</dbReference>
<dbReference type="Pfam" id="PF17390">
    <property type="entry name" value="Bac_rhamnosid_C"/>
    <property type="match status" value="1"/>
</dbReference>
<dbReference type="PANTHER" id="PTHR33307:SF6">
    <property type="entry name" value="ALPHA-RHAMNOSIDASE (EUROFUNG)-RELATED"/>
    <property type="match status" value="1"/>
</dbReference>
<dbReference type="EMBL" id="BJYV01000004">
    <property type="protein sequence ID" value="GEO20923.1"/>
    <property type="molecule type" value="Genomic_DNA"/>
</dbReference>
<dbReference type="InterPro" id="IPR012341">
    <property type="entry name" value="6hp_glycosidase-like_sf"/>
</dbReference>
<evidence type="ECO:0000256" key="2">
    <source>
        <dbReference type="ARBA" id="ARBA00012652"/>
    </source>
</evidence>